<gene>
    <name evidence="1" type="ORF">DUNSADRAFT_6981</name>
</gene>
<organism evidence="1 2">
    <name type="scientific">Dunaliella salina</name>
    <name type="common">Green alga</name>
    <name type="synonym">Protococcus salinus</name>
    <dbReference type="NCBI Taxonomy" id="3046"/>
    <lineage>
        <taxon>Eukaryota</taxon>
        <taxon>Viridiplantae</taxon>
        <taxon>Chlorophyta</taxon>
        <taxon>core chlorophytes</taxon>
        <taxon>Chlorophyceae</taxon>
        <taxon>CS clade</taxon>
        <taxon>Chlamydomonadales</taxon>
        <taxon>Dunaliellaceae</taxon>
        <taxon>Dunaliella</taxon>
    </lineage>
</organism>
<dbReference type="Proteomes" id="UP000815325">
    <property type="component" value="Unassembled WGS sequence"/>
</dbReference>
<keyword evidence="2" id="KW-1185">Reference proteome</keyword>
<evidence type="ECO:0000313" key="1">
    <source>
        <dbReference type="EMBL" id="KAF5835702.1"/>
    </source>
</evidence>
<accession>A0ABQ7GM94</accession>
<name>A0ABQ7GM94_DUNSA</name>
<sequence length="91" mass="9560">MEMGGMQMGKEGAAGSARALETWQALQESYGEFVTSAVKKDCNGDVEQAISVLLDQDCLLDRLAVIVERSVQQVEEEVAAAAAVAAAQEAA</sequence>
<feature type="non-terminal residue" evidence="1">
    <location>
        <position position="91"/>
    </location>
</feature>
<proteinExistence type="predicted"/>
<comment type="caution">
    <text evidence="1">The sequence shown here is derived from an EMBL/GenBank/DDBJ whole genome shotgun (WGS) entry which is preliminary data.</text>
</comment>
<reference evidence="1" key="1">
    <citation type="submission" date="2017-08" db="EMBL/GenBank/DDBJ databases">
        <authorList>
            <person name="Polle J.E."/>
            <person name="Barry K."/>
            <person name="Cushman J."/>
            <person name="Schmutz J."/>
            <person name="Tran D."/>
            <person name="Hathwaick L.T."/>
            <person name="Yim W.C."/>
            <person name="Jenkins J."/>
            <person name="Mckie-Krisberg Z.M."/>
            <person name="Prochnik S."/>
            <person name="Lindquist E."/>
            <person name="Dockter R.B."/>
            <person name="Adam C."/>
            <person name="Molina H."/>
            <person name="Bunkerborg J."/>
            <person name="Jin E."/>
            <person name="Buchheim M."/>
            <person name="Magnuson J."/>
        </authorList>
    </citation>
    <scope>NUCLEOTIDE SEQUENCE</scope>
    <source>
        <strain evidence="1">CCAP 19/18</strain>
    </source>
</reference>
<evidence type="ECO:0000313" key="2">
    <source>
        <dbReference type="Proteomes" id="UP000815325"/>
    </source>
</evidence>
<dbReference type="EMBL" id="MU069692">
    <property type="protein sequence ID" value="KAF5835702.1"/>
    <property type="molecule type" value="Genomic_DNA"/>
</dbReference>
<protein>
    <submittedName>
        <fullName evidence="1">Uncharacterized protein</fullName>
    </submittedName>
</protein>